<dbReference type="Proteomes" id="UP000237105">
    <property type="component" value="Unassembled WGS sequence"/>
</dbReference>
<evidence type="ECO:0000313" key="2">
    <source>
        <dbReference type="Proteomes" id="UP000237105"/>
    </source>
</evidence>
<dbReference type="AlphaFoldDB" id="A0A2P5ADI7"/>
<sequence>MCEFLRGAEQLVELNASLHRLIEIDLQFDQAIGIVEISVQMEELRRLVLLDIQERKSNASGRGIFGRRRFCGEVRRRFYMRFPD</sequence>
<name>A0A2P5ADI7_PARAD</name>
<protein>
    <submittedName>
        <fullName evidence="1">Uncharacterized protein</fullName>
    </submittedName>
</protein>
<proteinExistence type="predicted"/>
<organism evidence="1 2">
    <name type="scientific">Parasponia andersonii</name>
    <name type="common">Sponia andersonii</name>
    <dbReference type="NCBI Taxonomy" id="3476"/>
    <lineage>
        <taxon>Eukaryota</taxon>
        <taxon>Viridiplantae</taxon>
        <taxon>Streptophyta</taxon>
        <taxon>Embryophyta</taxon>
        <taxon>Tracheophyta</taxon>
        <taxon>Spermatophyta</taxon>
        <taxon>Magnoliopsida</taxon>
        <taxon>eudicotyledons</taxon>
        <taxon>Gunneridae</taxon>
        <taxon>Pentapetalae</taxon>
        <taxon>rosids</taxon>
        <taxon>fabids</taxon>
        <taxon>Rosales</taxon>
        <taxon>Cannabaceae</taxon>
        <taxon>Parasponia</taxon>
    </lineage>
</organism>
<dbReference type="EMBL" id="JXTB01000651">
    <property type="protein sequence ID" value="PON34605.1"/>
    <property type="molecule type" value="Genomic_DNA"/>
</dbReference>
<evidence type="ECO:0000313" key="1">
    <source>
        <dbReference type="EMBL" id="PON34605.1"/>
    </source>
</evidence>
<dbReference type="OrthoDB" id="1065366at2759"/>
<accession>A0A2P5ADI7</accession>
<keyword evidence="2" id="KW-1185">Reference proteome</keyword>
<reference evidence="2" key="1">
    <citation type="submission" date="2016-06" db="EMBL/GenBank/DDBJ databases">
        <title>Parallel loss of symbiosis genes in relatives of nitrogen-fixing non-legume Parasponia.</title>
        <authorList>
            <person name="Van Velzen R."/>
            <person name="Holmer R."/>
            <person name="Bu F."/>
            <person name="Rutten L."/>
            <person name="Van Zeijl A."/>
            <person name="Liu W."/>
            <person name="Santuari L."/>
            <person name="Cao Q."/>
            <person name="Sharma T."/>
            <person name="Shen D."/>
            <person name="Roswanjaya Y."/>
            <person name="Wardhani T."/>
            <person name="Kalhor M.S."/>
            <person name="Jansen J."/>
            <person name="Van den Hoogen J."/>
            <person name="Gungor B."/>
            <person name="Hartog M."/>
            <person name="Hontelez J."/>
            <person name="Verver J."/>
            <person name="Yang W.-C."/>
            <person name="Schijlen E."/>
            <person name="Repin R."/>
            <person name="Schilthuizen M."/>
            <person name="Schranz E."/>
            <person name="Heidstra R."/>
            <person name="Miyata K."/>
            <person name="Fedorova E."/>
            <person name="Kohlen W."/>
            <person name="Bisseling T."/>
            <person name="Smit S."/>
            <person name="Geurts R."/>
        </authorList>
    </citation>
    <scope>NUCLEOTIDE SEQUENCE [LARGE SCALE GENOMIC DNA]</scope>
    <source>
        <strain evidence="2">cv. WU1-14</strain>
    </source>
</reference>
<comment type="caution">
    <text evidence="1">The sequence shown here is derived from an EMBL/GenBank/DDBJ whole genome shotgun (WGS) entry which is preliminary data.</text>
</comment>
<gene>
    <name evidence="1" type="ORF">PanWU01x14_343240</name>
</gene>